<protein>
    <submittedName>
        <fullName evidence="1">Uncharacterized protein</fullName>
    </submittedName>
</protein>
<sequence>MFGLQNDLSMLGIVNTIHEHIDFLGVKMILHPCMAMRGTQCAAASHSYLGTATCLLSWSIYKVNHALNLPGHLLKGMRSKLVKKQGCSCSVQGKNTMLLLHIYMLNVEWKMHAHAKDR</sequence>
<dbReference type="AlphaFoldDB" id="A0A8T0SFC6"/>
<keyword evidence="2" id="KW-1185">Reference proteome</keyword>
<evidence type="ECO:0000313" key="1">
    <source>
        <dbReference type="EMBL" id="KAG2595765.1"/>
    </source>
</evidence>
<organism evidence="1 2">
    <name type="scientific">Panicum virgatum</name>
    <name type="common">Blackwell switchgrass</name>
    <dbReference type="NCBI Taxonomy" id="38727"/>
    <lineage>
        <taxon>Eukaryota</taxon>
        <taxon>Viridiplantae</taxon>
        <taxon>Streptophyta</taxon>
        <taxon>Embryophyta</taxon>
        <taxon>Tracheophyta</taxon>
        <taxon>Spermatophyta</taxon>
        <taxon>Magnoliopsida</taxon>
        <taxon>Liliopsida</taxon>
        <taxon>Poales</taxon>
        <taxon>Poaceae</taxon>
        <taxon>PACMAD clade</taxon>
        <taxon>Panicoideae</taxon>
        <taxon>Panicodae</taxon>
        <taxon>Paniceae</taxon>
        <taxon>Panicinae</taxon>
        <taxon>Panicum</taxon>
        <taxon>Panicum sect. Hiantes</taxon>
    </lineage>
</organism>
<reference evidence="1" key="1">
    <citation type="submission" date="2020-05" db="EMBL/GenBank/DDBJ databases">
        <title>WGS assembly of Panicum virgatum.</title>
        <authorList>
            <person name="Lovell J.T."/>
            <person name="Jenkins J."/>
            <person name="Shu S."/>
            <person name="Juenger T.E."/>
            <person name="Schmutz J."/>
        </authorList>
    </citation>
    <scope>NUCLEOTIDE SEQUENCE</scope>
    <source>
        <strain evidence="1">AP13</strain>
    </source>
</reference>
<evidence type="ECO:0000313" key="2">
    <source>
        <dbReference type="Proteomes" id="UP000823388"/>
    </source>
</evidence>
<name>A0A8T0SFC6_PANVG</name>
<dbReference type="Proteomes" id="UP000823388">
    <property type="component" value="Chromosome 5K"/>
</dbReference>
<comment type="caution">
    <text evidence="1">The sequence shown here is derived from an EMBL/GenBank/DDBJ whole genome shotgun (WGS) entry which is preliminary data.</text>
</comment>
<gene>
    <name evidence="1" type="ORF">PVAP13_5KG095400</name>
</gene>
<dbReference type="EMBL" id="CM029045">
    <property type="protein sequence ID" value="KAG2595765.1"/>
    <property type="molecule type" value="Genomic_DNA"/>
</dbReference>
<proteinExistence type="predicted"/>
<accession>A0A8T0SFC6</accession>